<dbReference type="Pfam" id="PF00651">
    <property type="entry name" value="BTB"/>
    <property type="match status" value="1"/>
</dbReference>
<reference evidence="4" key="2">
    <citation type="submission" date="2015-01" db="EMBL/GenBank/DDBJ databases">
        <title>Evolutionary Origins and Diversification of the Mycorrhizal Mutualists.</title>
        <authorList>
            <consortium name="DOE Joint Genome Institute"/>
            <consortium name="Mycorrhizal Genomics Consortium"/>
            <person name="Kohler A."/>
            <person name="Kuo A."/>
            <person name="Nagy L.G."/>
            <person name="Floudas D."/>
            <person name="Copeland A."/>
            <person name="Barry K.W."/>
            <person name="Cichocki N."/>
            <person name="Veneault-Fourrey C."/>
            <person name="LaButti K."/>
            <person name="Lindquist E.A."/>
            <person name="Lipzen A."/>
            <person name="Lundell T."/>
            <person name="Morin E."/>
            <person name="Murat C."/>
            <person name="Riley R."/>
            <person name="Ohm R."/>
            <person name="Sun H."/>
            <person name="Tunlid A."/>
            <person name="Henrissat B."/>
            <person name="Grigoriev I.V."/>
            <person name="Hibbett D.S."/>
            <person name="Martin F."/>
        </authorList>
    </citation>
    <scope>NUCLEOTIDE SEQUENCE [LARGE SCALE GENOMIC DNA]</scope>
    <source>
        <strain evidence="4">F 1598</strain>
    </source>
</reference>
<evidence type="ECO:0000313" key="3">
    <source>
        <dbReference type="EMBL" id="KIM72686.1"/>
    </source>
</evidence>
<dbReference type="SUPFAM" id="SSF54695">
    <property type="entry name" value="POZ domain"/>
    <property type="match status" value="1"/>
</dbReference>
<feature type="region of interest" description="Disordered" evidence="1">
    <location>
        <begin position="1"/>
        <end position="26"/>
    </location>
</feature>
<sequence>MAEHRRTKRSRTDDSDAETPVSTRGDPWLDDGNVILQAGSTQFRVHRSVLSASSPIFKDMFVVCDPSDDAAMVDGCPVVHLSDTANELHHVVKAIYDRSYHFSDRDLLPISVIAAFLRLGDKYGIDQLRSEAVSRLTSVFPTTLEESDRNWERRSSIITDIQYTRSLFIAVNLGRECSLPSVLPAAMLICSNVQAKDILRGVLLNDGTRCIMSPADQEACITGRLILLERQGTKTLKWLDPKESYAGCHQPQACDRERQRVFQAIWYPLPKFMPLARWDDKKLSFCKFCSKKSSELHNAGRQGIWDELPSIYGLPEWEELRKQQ</sequence>
<feature type="domain" description="BTB" evidence="2">
    <location>
        <begin position="32"/>
        <end position="104"/>
    </location>
</feature>
<dbReference type="EMBL" id="KN833113">
    <property type="protein sequence ID" value="KIM72686.1"/>
    <property type="molecule type" value="Genomic_DNA"/>
</dbReference>
<evidence type="ECO:0000256" key="1">
    <source>
        <dbReference type="SAM" id="MobiDB-lite"/>
    </source>
</evidence>
<evidence type="ECO:0000313" key="4">
    <source>
        <dbReference type="Proteomes" id="UP000054166"/>
    </source>
</evidence>
<dbReference type="Gene3D" id="3.30.710.10">
    <property type="entry name" value="Potassium Channel Kv1.1, Chain A"/>
    <property type="match status" value="1"/>
</dbReference>
<organism evidence="3 4">
    <name type="scientific">Piloderma croceum (strain F 1598)</name>
    <dbReference type="NCBI Taxonomy" id="765440"/>
    <lineage>
        <taxon>Eukaryota</taxon>
        <taxon>Fungi</taxon>
        <taxon>Dikarya</taxon>
        <taxon>Basidiomycota</taxon>
        <taxon>Agaricomycotina</taxon>
        <taxon>Agaricomycetes</taxon>
        <taxon>Agaricomycetidae</taxon>
        <taxon>Atheliales</taxon>
        <taxon>Atheliaceae</taxon>
        <taxon>Piloderma</taxon>
    </lineage>
</organism>
<dbReference type="HOGENOM" id="CLU_033082_3_1_1"/>
<dbReference type="SMART" id="SM00225">
    <property type="entry name" value="BTB"/>
    <property type="match status" value="1"/>
</dbReference>
<dbReference type="OrthoDB" id="2799068at2759"/>
<feature type="compositionally biased region" description="Basic and acidic residues" evidence="1">
    <location>
        <begin position="1"/>
        <end position="14"/>
    </location>
</feature>
<dbReference type="Proteomes" id="UP000054166">
    <property type="component" value="Unassembled WGS sequence"/>
</dbReference>
<dbReference type="InterPro" id="IPR011333">
    <property type="entry name" value="SKP1/BTB/POZ_sf"/>
</dbReference>
<dbReference type="InParanoid" id="A0A0C3EY86"/>
<dbReference type="STRING" id="765440.A0A0C3EY86"/>
<gene>
    <name evidence="3" type="ORF">PILCRDRAFT_81685</name>
</gene>
<name>A0A0C3EY86_PILCF</name>
<protein>
    <recommendedName>
        <fullName evidence="2">BTB domain-containing protein</fullName>
    </recommendedName>
</protein>
<keyword evidence="4" id="KW-1185">Reference proteome</keyword>
<reference evidence="3 4" key="1">
    <citation type="submission" date="2014-04" db="EMBL/GenBank/DDBJ databases">
        <authorList>
            <consortium name="DOE Joint Genome Institute"/>
            <person name="Kuo A."/>
            <person name="Tarkka M."/>
            <person name="Buscot F."/>
            <person name="Kohler A."/>
            <person name="Nagy L.G."/>
            <person name="Floudas D."/>
            <person name="Copeland A."/>
            <person name="Barry K.W."/>
            <person name="Cichocki N."/>
            <person name="Veneault-Fourrey C."/>
            <person name="LaButti K."/>
            <person name="Lindquist E.A."/>
            <person name="Lipzen A."/>
            <person name="Lundell T."/>
            <person name="Morin E."/>
            <person name="Murat C."/>
            <person name="Sun H."/>
            <person name="Tunlid A."/>
            <person name="Henrissat B."/>
            <person name="Grigoriev I.V."/>
            <person name="Hibbett D.S."/>
            <person name="Martin F."/>
            <person name="Nordberg H.P."/>
            <person name="Cantor M.N."/>
            <person name="Hua S.X."/>
        </authorList>
    </citation>
    <scope>NUCLEOTIDE SEQUENCE [LARGE SCALE GENOMIC DNA]</scope>
    <source>
        <strain evidence="3 4">F 1598</strain>
    </source>
</reference>
<proteinExistence type="predicted"/>
<dbReference type="PROSITE" id="PS50097">
    <property type="entry name" value="BTB"/>
    <property type="match status" value="1"/>
</dbReference>
<evidence type="ECO:0000259" key="2">
    <source>
        <dbReference type="PROSITE" id="PS50097"/>
    </source>
</evidence>
<accession>A0A0C3EY86</accession>
<dbReference type="AlphaFoldDB" id="A0A0C3EY86"/>
<dbReference type="InterPro" id="IPR000210">
    <property type="entry name" value="BTB/POZ_dom"/>
</dbReference>